<keyword evidence="1" id="KW-1133">Transmembrane helix</keyword>
<dbReference type="AlphaFoldDB" id="A0A7D3ZRS5"/>
<name>A0A7D3ZRS5_ACTVE</name>
<evidence type="ECO:0000313" key="3">
    <source>
        <dbReference type="EMBL" id="QKG25923.1"/>
    </source>
</evidence>
<protein>
    <submittedName>
        <fullName evidence="3">Uncharacterized protein</fullName>
    </submittedName>
</protein>
<feature type="transmembrane region" description="Helical" evidence="1">
    <location>
        <begin position="59"/>
        <end position="78"/>
    </location>
</feature>
<proteinExistence type="predicted"/>
<keyword evidence="4" id="KW-1185">Reference proteome</keyword>
<feature type="transmembrane region" description="Helical" evidence="1">
    <location>
        <begin position="34"/>
        <end position="52"/>
    </location>
</feature>
<dbReference type="Proteomes" id="UP000501240">
    <property type="component" value="Chromosome"/>
</dbReference>
<dbReference type="EMBL" id="CP053892">
    <property type="protein sequence ID" value="QKG25923.1"/>
    <property type="molecule type" value="Genomic_DNA"/>
</dbReference>
<evidence type="ECO:0000256" key="1">
    <source>
        <dbReference type="SAM" id="Phobius"/>
    </source>
</evidence>
<organism evidence="3 4">
    <name type="scientific">Actinomadura verrucosospora</name>
    <dbReference type="NCBI Taxonomy" id="46165"/>
    <lineage>
        <taxon>Bacteria</taxon>
        <taxon>Bacillati</taxon>
        <taxon>Actinomycetota</taxon>
        <taxon>Actinomycetes</taxon>
        <taxon>Streptosporangiales</taxon>
        <taxon>Thermomonosporaceae</taxon>
        <taxon>Actinomadura</taxon>
    </lineage>
</organism>
<feature type="signal peptide" evidence="2">
    <location>
        <begin position="1"/>
        <end position="24"/>
    </location>
</feature>
<dbReference type="RefSeq" id="WP_173099448.1">
    <property type="nucleotide sequence ID" value="NZ_CP053892.1"/>
</dbReference>
<feature type="chain" id="PRO_5028820335" evidence="2">
    <location>
        <begin position="25"/>
        <end position="118"/>
    </location>
</feature>
<reference evidence="3 4" key="1">
    <citation type="submission" date="2020-05" db="EMBL/GenBank/DDBJ databases">
        <title>Actinomadura verrucosospora NRRL-B18236 (PFL_A860) Genome sequencing and assembly.</title>
        <authorList>
            <person name="Samborskyy M."/>
        </authorList>
    </citation>
    <scope>NUCLEOTIDE SEQUENCE [LARGE SCALE GENOMIC DNA]</scope>
    <source>
        <strain evidence="3 4">NRRL:B18236</strain>
    </source>
</reference>
<gene>
    <name evidence="3" type="ORF">ACTIVE_7576</name>
</gene>
<accession>A0A7D3ZRS5</accession>
<sequence>MRPTTTTIGLVLAAVLSISDLATAAVPGPPVPAIVVATALGAASLAAVALAWRGGRGRLWAVAALRSVSALMATLGLFDDGTAAGVRGLIVGGLVLTAVMLALIAPDLRRAPAASPAA</sequence>
<evidence type="ECO:0000256" key="2">
    <source>
        <dbReference type="SAM" id="SignalP"/>
    </source>
</evidence>
<evidence type="ECO:0000313" key="4">
    <source>
        <dbReference type="Proteomes" id="UP000501240"/>
    </source>
</evidence>
<keyword evidence="1" id="KW-0472">Membrane</keyword>
<feature type="transmembrane region" description="Helical" evidence="1">
    <location>
        <begin position="84"/>
        <end position="105"/>
    </location>
</feature>
<keyword evidence="2" id="KW-0732">Signal</keyword>
<keyword evidence="1" id="KW-0812">Transmembrane</keyword>